<name>A0A9N9J0F0_9GLOM</name>
<gene>
    <name evidence="1" type="ORF">AMORRO_LOCUS15636</name>
</gene>
<feature type="non-terminal residue" evidence="1">
    <location>
        <position position="1"/>
    </location>
</feature>
<dbReference type="AlphaFoldDB" id="A0A9N9J0F0"/>
<evidence type="ECO:0000313" key="2">
    <source>
        <dbReference type="Proteomes" id="UP000789342"/>
    </source>
</evidence>
<keyword evidence="2" id="KW-1185">Reference proteome</keyword>
<dbReference type="Proteomes" id="UP000789342">
    <property type="component" value="Unassembled WGS sequence"/>
</dbReference>
<dbReference type="EMBL" id="CAJVPV010038386">
    <property type="protein sequence ID" value="CAG8756595.1"/>
    <property type="molecule type" value="Genomic_DNA"/>
</dbReference>
<proteinExistence type="predicted"/>
<protein>
    <submittedName>
        <fullName evidence="1">8358_t:CDS:1</fullName>
    </submittedName>
</protein>
<comment type="caution">
    <text evidence="1">The sequence shown here is derived from an EMBL/GenBank/DDBJ whole genome shotgun (WGS) entry which is preliminary data.</text>
</comment>
<evidence type="ECO:0000313" key="1">
    <source>
        <dbReference type="EMBL" id="CAG8756595.1"/>
    </source>
</evidence>
<feature type="non-terminal residue" evidence="1">
    <location>
        <position position="61"/>
    </location>
</feature>
<organism evidence="1 2">
    <name type="scientific">Acaulospora morrowiae</name>
    <dbReference type="NCBI Taxonomy" id="94023"/>
    <lineage>
        <taxon>Eukaryota</taxon>
        <taxon>Fungi</taxon>
        <taxon>Fungi incertae sedis</taxon>
        <taxon>Mucoromycota</taxon>
        <taxon>Glomeromycotina</taxon>
        <taxon>Glomeromycetes</taxon>
        <taxon>Diversisporales</taxon>
        <taxon>Acaulosporaceae</taxon>
        <taxon>Acaulospora</taxon>
    </lineage>
</organism>
<sequence length="61" mass="6954">ILQTLGYVMSLSLVGHVVRTRPFILEIVYTSFPESQGVSDSFLISIVWSTRESIIVDLRQR</sequence>
<accession>A0A9N9J0F0</accession>
<reference evidence="1" key="1">
    <citation type="submission" date="2021-06" db="EMBL/GenBank/DDBJ databases">
        <authorList>
            <person name="Kallberg Y."/>
            <person name="Tangrot J."/>
            <person name="Rosling A."/>
        </authorList>
    </citation>
    <scope>NUCLEOTIDE SEQUENCE</scope>
    <source>
        <strain evidence="1">CL551</strain>
    </source>
</reference>